<feature type="region of interest" description="Disordered" evidence="4">
    <location>
        <begin position="250"/>
        <end position="354"/>
    </location>
</feature>
<dbReference type="Ensembl" id="ENSDCDT00010032918.1">
    <property type="protein sequence ID" value="ENSDCDP00010026590.1"/>
    <property type="gene ID" value="ENSDCDG00010016838.1"/>
</dbReference>
<dbReference type="Proteomes" id="UP000694580">
    <property type="component" value="Unplaced"/>
</dbReference>
<name>A0AAY4C090_9TELE</name>
<dbReference type="GO" id="GO:0007020">
    <property type="term" value="P:microtubule nucleation"/>
    <property type="evidence" value="ECO:0007669"/>
    <property type="project" value="TreeGrafter"/>
</dbReference>
<dbReference type="PANTHER" id="PTHR22406:SF2">
    <property type="entry name" value="SLAIN MOTIF-CONTAINING PROTEIN 1"/>
    <property type="match status" value="1"/>
</dbReference>
<dbReference type="GeneTree" id="ENSGT00390000017860"/>
<comment type="similarity">
    <text evidence="1">Belongs to the SLAIN motif-containing family.</text>
</comment>
<dbReference type="GO" id="GO:0031116">
    <property type="term" value="P:positive regulation of microtubule polymerization"/>
    <property type="evidence" value="ECO:0007669"/>
    <property type="project" value="TreeGrafter"/>
</dbReference>
<accession>A0AAY4C090</accession>
<protein>
    <recommendedName>
        <fullName evidence="7">SLAIN motif-containing protein 1-like</fullName>
    </recommendedName>
</protein>
<evidence type="ECO:0000256" key="2">
    <source>
        <dbReference type="ARBA" id="ARBA00023054"/>
    </source>
</evidence>
<feature type="compositionally biased region" description="Pro residues" evidence="4">
    <location>
        <begin position="293"/>
        <end position="308"/>
    </location>
</feature>
<evidence type="ECO:0000256" key="1">
    <source>
        <dbReference type="ARBA" id="ARBA00006652"/>
    </source>
</evidence>
<dbReference type="GO" id="GO:0031122">
    <property type="term" value="P:cytoplasmic microtubule organization"/>
    <property type="evidence" value="ECO:0007669"/>
    <property type="project" value="TreeGrafter"/>
</dbReference>
<dbReference type="GO" id="GO:0035371">
    <property type="term" value="C:microtubule plus-end"/>
    <property type="evidence" value="ECO:0007669"/>
    <property type="project" value="TreeGrafter"/>
</dbReference>
<keyword evidence="2 3" id="KW-0175">Coiled coil</keyword>
<evidence type="ECO:0000313" key="5">
    <source>
        <dbReference type="Ensembl" id="ENSDCDP00010026590.1"/>
    </source>
</evidence>
<reference evidence="5" key="1">
    <citation type="submission" date="2025-08" db="UniProtKB">
        <authorList>
            <consortium name="Ensembl"/>
        </authorList>
    </citation>
    <scope>IDENTIFICATION</scope>
</reference>
<evidence type="ECO:0000313" key="6">
    <source>
        <dbReference type="Proteomes" id="UP000694580"/>
    </source>
</evidence>
<evidence type="ECO:0000256" key="3">
    <source>
        <dbReference type="SAM" id="Coils"/>
    </source>
</evidence>
<dbReference type="InterPro" id="IPR026179">
    <property type="entry name" value="Slain"/>
</dbReference>
<dbReference type="AlphaFoldDB" id="A0AAY4C090"/>
<feature type="compositionally biased region" description="Acidic residues" evidence="4">
    <location>
        <begin position="261"/>
        <end position="273"/>
    </location>
</feature>
<reference evidence="5" key="2">
    <citation type="submission" date="2025-09" db="UniProtKB">
        <authorList>
            <consortium name="Ensembl"/>
        </authorList>
    </citation>
    <scope>IDENTIFICATION</scope>
</reference>
<evidence type="ECO:0000256" key="4">
    <source>
        <dbReference type="SAM" id="MobiDB-lite"/>
    </source>
</evidence>
<feature type="coiled-coil region" evidence="3">
    <location>
        <begin position="24"/>
        <end position="51"/>
    </location>
</feature>
<dbReference type="Pfam" id="PF15301">
    <property type="entry name" value="SLAIN"/>
    <property type="match status" value="1"/>
</dbReference>
<organism evidence="5 6">
    <name type="scientific">Denticeps clupeoides</name>
    <name type="common">denticle herring</name>
    <dbReference type="NCBI Taxonomy" id="299321"/>
    <lineage>
        <taxon>Eukaryota</taxon>
        <taxon>Metazoa</taxon>
        <taxon>Chordata</taxon>
        <taxon>Craniata</taxon>
        <taxon>Vertebrata</taxon>
        <taxon>Euteleostomi</taxon>
        <taxon>Actinopterygii</taxon>
        <taxon>Neopterygii</taxon>
        <taxon>Teleostei</taxon>
        <taxon>Clupei</taxon>
        <taxon>Clupeiformes</taxon>
        <taxon>Denticipitoidei</taxon>
        <taxon>Denticipitidae</taxon>
        <taxon>Denticeps</taxon>
    </lineage>
</organism>
<evidence type="ECO:0008006" key="7">
    <source>
        <dbReference type="Google" id="ProtNLM"/>
    </source>
</evidence>
<sequence length="354" mass="38647">MEAAVLNPQIMSADVKCGGGGGGAINAELEVKKLQELVRKLEMQNEQLRTRATAHLFSASPLCGTGGRCLPSPPPTVSCPPSSGHHGAPDEPFQYFQPNHPDDGACTDPTVLDEVELLDLDSVFPGAGGSDETWLYISQKALLWREGGLTPTQWCRQVLDSPHPDVEVARRSFCQRLDTGCSLRRSPFSPQSSLDSELSASELEDNSISMGYKLQDLTDVQVMARLQEESLRQEFATTSASVNRRSASFSFQFGQQGDSHLEEEEDEDDEEDYGQLPPPQPRLTIRDWRKAPPTSPPHPFLSSPPPSISSPTPHSLHPTSPRLTNKDPRLTRVPGPAQVSTGTVLDPSSHFNGF</sequence>
<gene>
    <name evidence="5" type="primary">SLAIN1</name>
</gene>
<dbReference type="PANTHER" id="PTHR22406">
    <property type="entry name" value="NASCENT POLYPEPTIDE-ASSOCIATED COMPLEX SUBUNIT ALPHA, MUSCLE-SPECIFIC FORM"/>
    <property type="match status" value="1"/>
</dbReference>
<feature type="compositionally biased region" description="Low complexity" evidence="4">
    <location>
        <begin position="309"/>
        <end position="321"/>
    </location>
</feature>
<proteinExistence type="inferred from homology"/>
<keyword evidence="6" id="KW-1185">Reference proteome</keyword>